<feature type="transmembrane region" description="Helical" evidence="8">
    <location>
        <begin position="196"/>
        <end position="220"/>
    </location>
</feature>
<dbReference type="AlphaFoldDB" id="A0AAV5LNX5"/>
<dbReference type="Gene3D" id="1.20.1080.10">
    <property type="entry name" value="Glycerol uptake facilitator protein"/>
    <property type="match status" value="1"/>
</dbReference>
<keyword evidence="5 8" id="KW-0472">Membrane</keyword>
<organism evidence="9 10">
    <name type="scientific">Rubroshorea leprosula</name>
    <dbReference type="NCBI Taxonomy" id="152421"/>
    <lineage>
        <taxon>Eukaryota</taxon>
        <taxon>Viridiplantae</taxon>
        <taxon>Streptophyta</taxon>
        <taxon>Embryophyta</taxon>
        <taxon>Tracheophyta</taxon>
        <taxon>Spermatophyta</taxon>
        <taxon>Magnoliopsida</taxon>
        <taxon>eudicotyledons</taxon>
        <taxon>Gunneridae</taxon>
        <taxon>Pentapetalae</taxon>
        <taxon>rosids</taxon>
        <taxon>malvids</taxon>
        <taxon>Malvales</taxon>
        <taxon>Dipterocarpaceae</taxon>
        <taxon>Rubroshorea</taxon>
    </lineage>
</organism>
<keyword evidence="3 6" id="KW-0812">Transmembrane</keyword>
<keyword evidence="2 6" id="KW-0813">Transport</keyword>
<dbReference type="GO" id="GO:0015267">
    <property type="term" value="F:channel activity"/>
    <property type="evidence" value="ECO:0007669"/>
    <property type="project" value="InterPro"/>
</dbReference>
<gene>
    <name evidence="9" type="ORF">SLEP1_g46465</name>
</gene>
<evidence type="ECO:0000256" key="8">
    <source>
        <dbReference type="SAM" id="Phobius"/>
    </source>
</evidence>
<dbReference type="Proteomes" id="UP001054252">
    <property type="component" value="Unassembled WGS sequence"/>
</dbReference>
<dbReference type="PANTHER" id="PTHR45724:SF26">
    <property type="entry name" value="AQUAPORIN NIP7-1-RELATED"/>
    <property type="match status" value="1"/>
</dbReference>
<sequence>MKMKHFFQDHTSSDTNLDNHDPKMGSSNISSDVIIMQEPSCCFPLKGMDLNPARVILAEWVGTFILMFSVCGIISSTQLSRDGAGLLEYAAAAGLSIIVIVFIIGPISGAHVNPAVTIAFATLGHFPWSRVPFYILAQSFGALLATYAGVAIYGIKSDLMATRPAQGCTTAFWAELVATFILMFLCAALARQAQYVGSVAGLVVGIAIGLAVLITGPVSGGSLNPARSLGPAIASGNYEGIWIYLTAPVIGAVVGALLYRFLYLQGPPCTASSSPDTSLLNNHSLAFGVGVIAE</sequence>
<evidence type="ECO:0000256" key="2">
    <source>
        <dbReference type="ARBA" id="ARBA00022448"/>
    </source>
</evidence>
<evidence type="ECO:0000256" key="7">
    <source>
        <dbReference type="SAM" id="MobiDB-lite"/>
    </source>
</evidence>
<feature type="transmembrane region" description="Helical" evidence="8">
    <location>
        <begin position="167"/>
        <end position="190"/>
    </location>
</feature>
<evidence type="ECO:0008006" key="11">
    <source>
        <dbReference type="Google" id="ProtNLM"/>
    </source>
</evidence>
<dbReference type="SUPFAM" id="SSF81338">
    <property type="entry name" value="Aquaporin-like"/>
    <property type="match status" value="1"/>
</dbReference>
<feature type="transmembrane region" description="Helical" evidence="8">
    <location>
        <begin position="86"/>
        <end position="107"/>
    </location>
</feature>
<dbReference type="PROSITE" id="PS00221">
    <property type="entry name" value="MIP"/>
    <property type="match status" value="1"/>
</dbReference>
<evidence type="ECO:0000256" key="6">
    <source>
        <dbReference type="RuleBase" id="RU000477"/>
    </source>
</evidence>
<feature type="transmembrane region" description="Helical" evidence="8">
    <location>
        <begin position="133"/>
        <end position="155"/>
    </location>
</feature>
<dbReference type="Pfam" id="PF00230">
    <property type="entry name" value="MIP"/>
    <property type="match status" value="1"/>
</dbReference>
<keyword evidence="10" id="KW-1185">Reference proteome</keyword>
<dbReference type="GO" id="GO:0016020">
    <property type="term" value="C:membrane"/>
    <property type="evidence" value="ECO:0007669"/>
    <property type="project" value="UniProtKB-SubCell"/>
</dbReference>
<dbReference type="InterPro" id="IPR023271">
    <property type="entry name" value="Aquaporin-like"/>
</dbReference>
<name>A0AAV5LNX5_9ROSI</name>
<dbReference type="EMBL" id="BPVZ01000129">
    <property type="protein sequence ID" value="GKV38574.1"/>
    <property type="molecule type" value="Genomic_DNA"/>
</dbReference>
<accession>A0AAV5LNX5</accession>
<evidence type="ECO:0000313" key="10">
    <source>
        <dbReference type="Proteomes" id="UP001054252"/>
    </source>
</evidence>
<comment type="similarity">
    <text evidence="6">Belongs to the MIP/aquaporin (TC 1.A.8) family.</text>
</comment>
<dbReference type="PANTHER" id="PTHR45724">
    <property type="entry name" value="AQUAPORIN NIP2-1"/>
    <property type="match status" value="1"/>
</dbReference>
<dbReference type="InterPro" id="IPR000425">
    <property type="entry name" value="MIP"/>
</dbReference>
<dbReference type="InterPro" id="IPR034294">
    <property type="entry name" value="Aquaporin_transptr"/>
</dbReference>
<dbReference type="PRINTS" id="PR00783">
    <property type="entry name" value="MINTRINSICP"/>
</dbReference>
<comment type="caution">
    <text evidence="9">The sequence shown here is derived from an EMBL/GenBank/DDBJ whole genome shotgun (WGS) entry which is preliminary data.</text>
</comment>
<feature type="transmembrane region" description="Helical" evidence="8">
    <location>
        <begin position="55"/>
        <end position="74"/>
    </location>
</feature>
<feature type="transmembrane region" description="Helical" evidence="8">
    <location>
        <begin position="241"/>
        <end position="262"/>
    </location>
</feature>
<evidence type="ECO:0000256" key="1">
    <source>
        <dbReference type="ARBA" id="ARBA00004141"/>
    </source>
</evidence>
<proteinExistence type="inferred from homology"/>
<evidence type="ECO:0000256" key="3">
    <source>
        <dbReference type="ARBA" id="ARBA00022692"/>
    </source>
</evidence>
<evidence type="ECO:0000256" key="4">
    <source>
        <dbReference type="ARBA" id="ARBA00022989"/>
    </source>
</evidence>
<dbReference type="InterPro" id="IPR022357">
    <property type="entry name" value="MIP_CS"/>
</dbReference>
<keyword evidence="4 8" id="KW-1133">Transmembrane helix</keyword>
<comment type="subcellular location">
    <subcellularLocation>
        <location evidence="1">Membrane</location>
        <topology evidence="1">Multi-pass membrane protein</topology>
    </subcellularLocation>
</comment>
<reference evidence="9 10" key="1">
    <citation type="journal article" date="2021" name="Commun. Biol.">
        <title>The genome of Shorea leprosula (Dipterocarpaceae) highlights the ecological relevance of drought in aseasonal tropical rainforests.</title>
        <authorList>
            <person name="Ng K.K.S."/>
            <person name="Kobayashi M.J."/>
            <person name="Fawcett J.A."/>
            <person name="Hatakeyama M."/>
            <person name="Paape T."/>
            <person name="Ng C.H."/>
            <person name="Ang C.C."/>
            <person name="Tnah L.H."/>
            <person name="Lee C.T."/>
            <person name="Nishiyama T."/>
            <person name="Sese J."/>
            <person name="O'Brien M.J."/>
            <person name="Copetti D."/>
            <person name="Mohd Noor M.I."/>
            <person name="Ong R.C."/>
            <person name="Putra M."/>
            <person name="Sireger I.Z."/>
            <person name="Indrioko S."/>
            <person name="Kosugi Y."/>
            <person name="Izuno A."/>
            <person name="Isagi Y."/>
            <person name="Lee S.L."/>
            <person name="Shimizu K.K."/>
        </authorList>
    </citation>
    <scope>NUCLEOTIDE SEQUENCE [LARGE SCALE GENOMIC DNA]</scope>
    <source>
        <strain evidence="9">214</strain>
    </source>
</reference>
<evidence type="ECO:0000256" key="5">
    <source>
        <dbReference type="ARBA" id="ARBA00023136"/>
    </source>
</evidence>
<protein>
    <recommendedName>
        <fullName evidence="11">Aquaporin NIP7-1</fullName>
    </recommendedName>
</protein>
<evidence type="ECO:0000313" key="9">
    <source>
        <dbReference type="EMBL" id="GKV38574.1"/>
    </source>
</evidence>
<feature type="region of interest" description="Disordered" evidence="7">
    <location>
        <begin position="1"/>
        <end position="23"/>
    </location>
</feature>